<dbReference type="EMBL" id="AWFH01000061">
    <property type="protein sequence ID" value="KCZ58184.1"/>
    <property type="molecule type" value="Genomic_DNA"/>
</dbReference>
<evidence type="ECO:0000256" key="3">
    <source>
        <dbReference type="ARBA" id="ARBA00023295"/>
    </source>
</evidence>
<evidence type="ECO:0000256" key="1">
    <source>
        <dbReference type="ARBA" id="ARBA00007401"/>
    </source>
</evidence>
<dbReference type="InterPro" id="IPR017853">
    <property type="entry name" value="GH"/>
</dbReference>
<dbReference type="PATRIC" id="fig|1280948.3.peg.3122"/>
<organism evidence="6 7">
    <name type="scientific">Hyphomonas atlantica</name>
    <dbReference type="NCBI Taxonomy" id="1280948"/>
    <lineage>
        <taxon>Bacteria</taxon>
        <taxon>Pseudomonadati</taxon>
        <taxon>Pseudomonadota</taxon>
        <taxon>Alphaproteobacteria</taxon>
        <taxon>Hyphomonadales</taxon>
        <taxon>Hyphomonadaceae</taxon>
        <taxon>Hyphomonas</taxon>
    </lineage>
</organism>
<protein>
    <recommendedName>
        <fullName evidence="8">Glycoside hydrolase family 2</fullName>
    </recommendedName>
</protein>
<keyword evidence="2" id="KW-0378">Hydrolase</keyword>
<reference evidence="6 7" key="1">
    <citation type="journal article" date="2014" name="Antonie Van Leeuwenhoek">
        <title>Hyphomonas beringensis sp. nov. and Hyphomonas chukchiensis sp. nov., isolated from surface seawater of the Bering Sea and Chukchi Sea.</title>
        <authorList>
            <person name="Li C."/>
            <person name="Lai Q."/>
            <person name="Li G."/>
            <person name="Dong C."/>
            <person name="Wang J."/>
            <person name="Liao Y."/>
            <person name="Shao Z."/>
        </authorList>
    </citation>
    <scope>NUCLEOTIDE SEQUENCE [LARGE SCALE GENOMIC DNA]</scope>
    <source>
        <strain evidence="6 7">22II1-22F38</strain>
    </source>
</reference>
<dbReference type="eggNOG" id="COG3250">
    <property type="taxonomic scope" value="Bacteria"/>
</dbReference>
<name>A0A059DXR0_9PROT</name>
<dbReference type="AlphaFoldDB" id="A0A059DXR0"/>
<dbReference type="SUPFAM" id="SSF49785">
    <property type="entry name" value="Galactose-binding domain-like"/>
    <property type="match status" value="1"/>
</dbReference>
<comment type="similarity">
    <text evidence="1">Belongs to the glycosyl hydrolase 2 family.</text>
</comment>
<keyword evidence="3" id="KW-0326">Glycosidase</keyword>
<feature type="domain" description="Glycoside hydrolase family 2 immunoglobulin-like beta-sandwich" evidence="4">
    <location>
        <begin position="229"/>
        <end position="341"/>
    </location>
</feature>
<proteinExistence type="inferred from homology"/>
<evidence type="ECO:0000259" key="5">
    <source>
        <dbReference type="Pfam" id="PF02836"/>
    </source>
</evidence>
<dbReference type="GO" id="GO:0005975">
    <property type="term" value="P:carbohydrate metabolic process"/>
    <property type="evidence" value="ECO:0007669"/>
    <property type="project" value="InterPro"/>
</dbReference>
<dbReference type="GO" id="GO:0004553">
    <property type="term" value="F:hydrolase activity, hydrolyzing O-glycosyl compounds"/>
    <property type="evidence" value="ECO:0007669"/>
    <property type="project" value="InterPro"/>
</dbReference>
<dbReference type="SUPFAM" id="SSF49303">
    <property type="entry name" value="beta-Galactosidase/glucuronidase domain"/>
    <property type="match status" value="1"/>
</dbReference>
<dbReference type="Gene3D" id="2.60.40.10">
    <property type="entry name" value="Immunoglobulins"/>
    <property type="match status" value="1"/>
</dbReference>
<accession>A0A059DXR0</accession>
<keyword evidence="7" id="KW-1185">Reference proteome</keyword>
<dbReference type="STRING" id="1280948.HY36_10010"/>
<dbReference type="Pfam" id="PF02836">
    <property type="entry name" value="Glyco_hydro_2_C"/>
    <property type="match status" value="1"/>
</dbReference>
<evidence type="ECO:0008006" key="8">
    <source>
        <dbReference type="Google" id="ProtNLM"/>
    </source>
</evidence>
<dbReference type="Gene3D" id="2.60.120.260">
    <property type="entry name" value="Galactose-binding domain-like"/>
    <property type="match status" value="1"/>
</dbReference>
<sequence length="792" mass="88766">MAGLIALVVLLAIVAYFNRVHILVALMKNDAFVEWAGTFEPGENYTASLQGSYPVAACQNSHVDFGEAVRRTVSLDGVWDVEEGPLSDTAPEAFAHRAPVPGLITKATPSFSEMGKKSKQRDAFWYRTRFSAPNTPSAQAHICLHKAAYGVKVWLNGQELGEHFGPFTLSEYDASTAIKYGGENELIVRLGADRSQLPDFVPAGDDDEVARWYPGLWDSVSLVMTGDASIANVKVETDVDTGQVTVITELHNSSDTALGARVSQSAASWPVSQEFVPQISDEVTLAPGSNTSLTQTFTIEDAKLWSPETPHLYLVSTRVETANADGEWVATDDRATRFGMRKSEWRSGDDKGFYLNNRKYYLRGTNVALHRFFGDAERKTLPWNEDWVRELLSGHPKDFHWNSIRTHNGRVPNFWYDIADEVGLIIADEYSFWSVARGTESADWSIVELEKEFRGWVRESWNHPSIGWWDAANENNNPMSTEVIARVRSIDPTRQWENGGYQRPEGPNDPIEEHPYKLNSGGALNLNDRAYTLDDFSTMDGQPPQAVWGLFATYADAPEHPFINNEYAFLWITQLGRPTPLAQSAFDTMTGGLDLSPDEYREAYAYVTSELTAYWRAMRGYAGVQHFVYLSKCNDEDLLPDTWEVRTTSATCDSFLDVTNLELEPRWERYAKDVFAPQLVYLKEWRDQAYPRGQDVDVPLILINDEYEAVAGNVRLYVADAAGNASSSDLLPVTIPPLGRVELNAPLNIPDLDAFTVYAKLSSQTEAFAPVWSRRKIGFEHPGVQIQDPPFE</sequence>
<comment type="caution">
    <text evidence="6">The sequence shown here is derived from an EMBL/GenBank/DDBJ whole genome shotgun (WGS) entry which is preliminary data.</text>
</comment>
<dbReference type="InterPro" id="IPR013783">
    <property type="entry name" value="Ig-like_fold"/>
</dbReference>
<gene>
    <name evidence="6" type="ORF">HY36_10010</name>
</gene>
<evidence type="ECO:0000256" key="2">
    <source>
        <dbReference type="ARBA" id="ARBA00022801"/>
    </source>
</evidence>
<dbReference type="InterPro" id="IPR008979">
    <property type="entry name" value="Galactose-bd-like_sf"/>
</dbReference>
<dbReference type="Gene3D" id="3.20.20.80">
    <property type="entry name" value="Glycosidases"/>
    <property type="match status" value="1"/>
</dbReference>
<feature type="domain" description="Glycoside hydrolase family 2 catalytic" evidence="5">
    <location>
        <begin position="350"/>
        <end position="576"/>
    </location>
</feature>
<dbReference type="InterPro" id="IPR006102">
    <property type="entry name" value="Ig-like_GH2"/>
</dbReference>
<dbReference type="InterPro" id="IPR006103">
    <property type="entry name" value="Glyco_hydro_2_cat"/>
</dbReference>
<dbReference type="PANTHER" id="PTHR42732:SF1">
    <property type="entry name" value="BETA-MANNOSIDASE"/>
    <property type="match status" value="1"/>
</dbReference>
<dbReference type="InterPro" id="IPR051913">
    <property type="entry name" value="GH2_Domain-Containing"/>
</dbReference>
<dbReference type="Proteomes" id="UP000024547">
    <property type="component" value="Unassembled WGS sequence"/>
</dbReference>
<dbReference type="Pfam" id="PF00703">
    <property type="entry name" value="Glyco_hydro_2"/>
    <property type="match status" value="1"/>
</dbReference>
<dbReference type="InterPro" id="IPR036156">
    <property type="entry name" value="Beta-gal/glucu_dom_sf"/>
</dbReference>
<evidence type="ECO:0000259" key="4">
    <source>
        <dbReference type="Pfam" id="PF00703"/>
    </source>
</evidence>
<evidence type="ECO:0000313" key="7">
    <source>
        <dbReference type="Proteomes" id="UP000024547"/>
    </source>
</evidence>
<dbReference type="PANTHER" id="PTHR42732">
    <property type="entry name" value="BETA-GALACTOSIDASE"/>
    <property type="match status" value="1"/>
</dbReference>
<evidence type="ECO:0000313" key="6">
    <source>
        <dbReference type="EMBL" id="KCZ58184.1"/>
    </source>
</evidence>
<dbReference type="SUPFAM" id="SSF51445">
    <property type="entry name" value="(Trans)glycosidases"/>
    <property type="match status" value="1"/>
</dbReference>